<sequence>MKQRRLLRFHGLKRARPRQTWNKYNLFNLFRLREPRLSGKTIFQQKWAAKAYTRAYHGEHIKERQWKRMFSRRLPSVVNMDPRYLATDDGSRLAKGRGSGLATVRSVHEEIPYMNMAFFPMERRLDIAIFRALFASSARQARQMVIHGAVKVNGKKMEFPGYLLNPGDMFQVDSEKVMAATGRPRPSQAKEYVARKKRVKAPTDNASTAEVEEEVEEDATEAEAEPVSGESAKAASIMAMREIRERAKDVIKAHKTEMSGNRKKALRALMKEARSNISKSQKSSTTLEETKTIVNQLTDAFAKLELSDEQRKEKEEREAKEKEPQVTVSKRDLALIKESERAKLENPYDPSKPYLTPWLPRPYMAPFAFIPRYLEVNQKICAAVYLRHPVARKGEAEVPTPFSAGLNQLAFAWYLRRG</sequence>
<evidence type="ECO:0000256" key="4">
    <source>
        <dbReference type="ARBA" id="ARBA00022884"/>
    </source>
</evidence>
<evidence type="ECO:0000256" key="1">
    <source>
        <dbReference type="ARBA" id="ARBA00004173"/>
    </source>
</evidence>
<dbReference type="InterPro" id="IPR036986">
    <property type="entry name" value="S4_RNA-bd_sf"/>
</dbReference>
<dbReference type="InterPro" id="IPR022801">
    <property type="entry name" value="Ribosomal_uS4"/>
</dbReference>
<evidence type="ECO:0000313" key="13">
    <source>
        <dbReference type="EMBL" id="KAK0620360.1"/>
    </source>
</evidence>
<comment type="function">
    <text evidence="8">Component of the mitochondrial ribosome (mitoribosome), a dedicated translation machinery responsible for the synthesis of mitochondrial genome-encoded proteins, including at least some of the essential transmembrane subunits of the mitochondrial respiratory chain. The mitoribosomes are attached to the mitochondrial inner membrane and translation products are cotranslationally integrated into the membrane.</text>
</comment>
<comment type="subcellular location">
    <subcellularLocation>
        <location evidence="1">Mitochondrion</location>
    </subcellularLocation>
</comment>
<evidence type="ECO:0000256" key="10">
    <source>
        <dbReference type="PROSITE-ProRule" id="PRU00182"/>
    </source>
</evidence>
<dbReference type="PANTHER" id="PTHR11831:SF4">
    <property type="entry name" value="SMALL RIBOSOMAL SUBUNIT PROTEIN US4M"/>
    <property type="match status" value="1"/>
</dbReference>
<evidence type="ECO:0000256" key="5">
    <source>
        <dbReference type="ARBA" id="ARBA00022980"/>
    </source>
</evidence>
<keyword evidence="5" id="KW-0689">Ribosomal protein</keyword>
<feature type="domain" description="RNA-binding S4" evidence="12">
    <location>
        <begin position="123"/>
        <end position="186"/>
    </location>
</feature>
<comment type="caution">
    <text evidence="13">The sequence shown here is derived from an EMBL/GenBank/DDBJ whole genome shotgun (WGS) entry which is preliminary data.</text>
</comment>
<protein>
    <recommendedName>
        <fullName evidence="9">Small ribosomal subunit protein uS4m</fullName>
    </recommendedName>
</protein>
<dbReference type="GO" id="GO:0019843">
    <property type="term" value="F:rRNA binding"/>
    <property type="evidence" value="ECO:0007669"/>
    <property type="project" value="UniProtKB-KW"/>
</dbReference>
<feature type="compositionally biased region" description="Acidic residues" evidence="11">
    <location>
        <begin position="210"/>
        <end position="224"/>
    </location>
</feature>
<dbReference type="EMBL" id="JAULSU010000004">
    <property type="protein sequence ID" value="KAK0620360.1"/>
    <property type="molecule type" value="Genomic_DNA"/>
</dbReference>
<dbReference type="SUPFAM" id="SSF55174">
    <property type="entry name" value="Alpha-L RNA-binding motif"/>
    <property type="match status" value="1"/>
</dbReference>
<dbReference type="PROSITE" id="PS00632">
    <property type="entry name" value="RIBOSOMAL_S4"/>
    <property type="match status" value="1"/>
</dbReference>
<proteinExistence type="inferred from homology"/>
<evidence type="ECO:0000256" key="6">
    <source>
        <dbReference type="ARBA" id="ARBA00023128"/>
    </source>
</evidence>
<gene>
    <name evidence="13" type="ORF">B0T14DRAFT_521222</name>
</gene>
<feature type="region of interest" description="Disordered" evidence="11">
    <location>
        <begin position="305"/>
        <end position="326"/>
    </location>
</feature>
<evidence type="ECO:0000256" key="8">
    <source>
        <dbReference type="ARBA" id="ARBA00037226"/>
    </source>
</evidence>
<keyword evidence="3 10" id="KW-0699">rRNA-binding</keyword>
<evidence type="ECO:0000256" key="7">
    <source>
        <dbReference type="ARBA" id="ARBA00023274"/>
    </source>
</evidence>
<dbReference type="GO" id="GO:0005763">
    <property type="term" value="C:mitochondrial small ribosomal subunit"/>
    <property type="evidence" value="ECO:0007669"/>
    <property type="project" value="TreeGrafter"/>
</dbReference>
<evidence type="ECO:0000256" key="3">
    <source>
        <dbReference type="ARBA" id="ARBA00022730"/>
    </source>
</evidence>
<dbReference type="FunFam" id="3.10.290.10:FF:000025">
    <property type="entry name" value="30S ribosomal subunit S4"/>
    <property type="match status" value="1"/>
</dbReference>
<dbReference type="InterPro" id="IPR018079">
    <property type="entry name" value="Ribosomal_uS4_CS"/>
</dbReference>
<dbReference type="CDD" id="cd00165">
    <property type="entry name" value="S4"/>
    <property type="match status" value="1"/>
</dbReference>
<feature type="region of interest" description="Disordered" evidence="11">
    <location>
        <begin position="195"/>
        <end position="233"/>
    </location>
</feature>
<dbReference type="GO" id="GO:0042274">
    <property type="term" value="P:ribosomal small subunit biogenesis"/>
    <property type="evidence" value="ECO:0007669"/>
    <property type="project" value="TreeGrafter"/>
</dbReference>
<name>A0AA40C0H6_9PEZI</name>
<evidence type="ECO:0000256" key="11">
    <source>
        <dbReference type="SAM" id="MobiDB-lite"/>
    </source>
</evidence>
<keyword evidence="14" id="KW-1185">Reference proteome</keyword>
<evidence type="ECO:0000256" key="2">
    <source>
        <dbReference type="ARBA" id="ARBA00007465"/>
    </source>
</evidence>
<dbReference type="Pfam" id="PF01479">
    <property type="entry name" value="S4"/>
    <property type="match status" value="1"/>
</dbReference>
<reference evidence="13" key="1">
    <citation type="submission" date="2023-06" db="EMBL/GenBank/DDBJ databases">
        <title>Genome-scale phylogeny and comparative genomics of the fungal order Sordariales.</title>
        <authorList>
            <consortium name="Lawrence Berkeley National Laboratory"/>
            <person name="Hensen N."/>
            <person name="Bonometti L."/>
            <person name="Westerberg I."/>
            <person name="Brannstrom I.O."/>
            <person name="Guillou S."/>
            <person name="Cros-Aarteil S."/>
            <person name="Calhoun S."/>
            <person name="Haridas S."/>
            <person name="Kuo A."/>
            <person name="Mondo S."/>
            <person name="Pangilinan J."/>
            <person name="Riley R."/>
            <person name="Labutti K."/>
            <person name="Andreopoulos B."/>
            <person name="Lipzen A."/>
            <person name="Chen C."/>
            <person name="Yanf M."/>
            <person name="Daum C."/>
            <person name="Ng V."/>
            <person name="Clum A."/>
            <person name="Steindorff A."/>
            <person name="Ohm R."/>
            <person name="Martin F."/>
            <person name="Silar P."/>
            <person name="Natvig D."/>
            <person name="Lalanne C."/>
            <person name="Gautier V."/>
            <person name="Ament-Velasquez S.L."/>
            <person name="Kruys A."/>
            <person name="Hutchinson M.I."/>
            <person name="Powell A.J."/>
            <person name="Barry K."/>
            <person name="Miller A.N."/>
            <person name="Grigoriev I.V."/>
            <person name="Debuchy R."/>
            <person name="Gladieux P."/>
            <person name="Thoren M.H."/>
            <person name="Johannesson H."/>
        </authorList>
    </citation>
    <scope>NUCLEOTIDE SEQUENCE</scope>
    <source>
        <strain evidence="13">CBS 606.72</strain>
    </source>
</reference>
<keyword evidence="4 10" id="KW-0694">RNA-binding</keyword>
<dbReference type="SMART" id="SM00363">
    <property type="entry name" value="S4"/>
    <property type="match status" value="1"/>
</dbReference>
<dbReference type="PANTHER" id="PTHR11831">
    <property type="entry name" value="30S 40S RIBOSOMAL PROTEIN"/>
    <property type="match status" value="1"/>
</dbReference>
<organism evidence="13 14">
    <name type="scientific">Immersiella caudata</name>
    <dbReference type="NCBI Taxonomy" id="314043"/>
    <lineage>
        <taxon>Eukaryota</taxon>
        <taxon>Fungi</taxon>
        <taxon>Dikarya</taxon>
        <taxon>Ascomycota</taxon>
        <taxon>Pezizomycotina</taxon>
        <taxon>Sordariomycetes</taxon>
        <taxon>Sordariomycetidae</taxon>
        <taxon>Sordariales</taxon>
        <taxon>Lasiosphaeriaceae</taxon>
        <taxon>Immersiella</taxon>
    </lineage>
</organism>
<dbReference type="Gene3D" id="3.10.290.10">
    <property type="entry name" value="RNA-binding S4 domain"/>
    <property type="match status" value="1"/>
</dbReference>
<dbReference type="GO" id="GO:0003735">
    <property type="term" value="F:structural constituent of ribosome"/>
    <property type="evidence" value="ECO:0007669"/>
    <property type="project" value="TreeGrafter"/>
</dbReference>
<evidence type="ECO:0000256" key="9">
    <source>
        <dbReference type="ARBA" id="ARBA00071419"/>
    </source>
</evidence>
<evidence type="ECO:0000259" key="12">
    <source>
        <dbReference type="SMART" id="SM00363"/>
    </source>
</evidence>
<evidence type="ECO:0000313" key="14">
    <source>
        <dbReference type="Proteomes" id="UP001175000"/>
    </source>
</evidence>
<dbReference type="AlphaFoldDB" id="A0AA40C0H6"/>
<dbReference type="InterPro" id="IPR002942">
    <property type="entry name" value="S4_RNA-bd"/>
</dbReference>
<keyword evidence="7" id="KW-0687">Ribonucleoprotein</keyword>
<keyword evidence="6" id="KW-0496">Mitochondrion</keyword>
<dbReference type="PROSITE" id="PS50889">
    <property type="entry name" value="S4"/>
    <property type="match status" value="1"/>
</dbReference>
<dbReference type="Proteomes" id="UP001175000">
    <property type="component" value="Unassembled WGS sequence"/>
</dbReference>
<accession>A0AA40C0H6</accession>
<comment type="similarity">
    <text evidence="2">Belongs to the universal ribosomal protein uS4 family.</text>
</comment>